<accession>A0A3N0DRJ2</accession>
<dbReference type="EMBL" id="RJSG01000002">
    <property type="protein sequence ID" value="RNL78242.1"/>
    <property type="molecule type" value="Genomic_DNA"/>
</dbReference>
<evidence type="ECO:0000313" key="1">
    <source>
        <dbReference type="EMBL" id="RNL78242.1"/>
    </source>
</evidence>
<dbReference type="AlphaFoldDB" id="A0A3N0DRJ2"/>
<protein>
    <recommendedName>
        <fullName evidence="3">TOMM leader peptide-binding protein</fullName>
    </recommendedName>
</protein>
<evidence type="ECO:0008006" key="3">
    <source>
        <dbReference type="Google" id="ProtNLM"/>
    </source>
</evidence>
<sequence length="286" mass="30657">MIAPGLVVLARPDGELQIGLTPRHRLLVTDSTQTRRTLTALARGEALNDSARRLLPRLQPALRDGGSLVQPGIPAAETAALSLRHPHTAPSRLAARRGTAITVAGDLALDPRPLLRATGLGTADRPERSVTLLLCAGEPDRASLDVLLRERRPHLLLRAVEGEILLGPFVDPGRTACLRCVDHHHAEEDPLHPLLVSRAARLLRPRDLPEPVDAAVAAMALGWAVRDLVRYAEGDPISTWSATVRLGPDEVDLAPRAWMPHPACGCGWARSGELPGAHDRSSTMGA</sequence>
<gene>
    <name evidence="1" type="ORF">EFL95_03775</name>
</gene>
<name>A0A3N0DRJ2_9ACTN</name>
<proteinExistence type="predicted"/>
<keyword evidence="2" id="KW-1185">Reference proteome</keyword>
<organism evidence="1 2">
    <name type="scientific">Nocardioides marmorisolisilvae</name>
    <dbReference type="NCBI Taxonomy" id="1542737"/>
    <lineage>
        <taxon>Bacteria</taxon>
        <taxon>Bacillati</taxon>
        <taxon>Actinomycetota</taxon>
        <taxon>Actinomycetes</taxon>
        <taxon>Propionibacteriales</taxon>
        <taxon>Nocardioidaceae</taxon>
        <taxon>Nocardioides</taxon>
    </lineage>
</organism>
<dbReference type="Proteomes" id="UP000277094">
    <property type="component" value="Unassembled WGS sequence"/>
</dbReference>
<evidence type="ECO:0000313" key="2">
    <source>
        <dbReference type="Proteomes" id="UP000277094"/>
    </source>
</evidence>
<dbReference type="Gene3D" id="3.40.50.720">
    <property type="entry name" value="NAD(P)-binding Rossmann-like Domain"/>
    <property type="match status" value="1"/>
</dbReference>
<reference evidence="1 2" key="1">
    <citation type="submission" date="2018-11" db="EMBL/GenBank/DDBJ databases">
        <authorList>
            <person name="Li F."/>
        </authorList>
    </citation>
    <scope>NUCLEOTIDE SEQUENCE [LARGE SCALE GENOMIC DNA]</scope>
    <source>
        <strain evidence="1 2">KIS18-7</strain>
    </source>
</reference>
<comment type="caution">
    <text evidence="1">The sequence shown here is derived from an EMBL/GenBank/DDBJ whole genome shotgun (WGS) entry which is preliminary data.</text>
</comment>